<gene>
    <name evidence="1" type="ORF">WN71_022270</name>
</gene>
<accession>A0A1J4NTN8</accession>
<protein>
    <submittedName>
        <fullName evidence="1">Phosphatase</fullName>
    </submittedName>
</protein>
<dbReference type="AlphaFoldDB" id="A0A1J4NTN8"/>
<sequence>MPIPGTPSRAELVDHLKRTRIAGEVATPRENNLLHYRKLANGDRHYWLGLELGDRWRDEQDVLAVMAERVGVNDDPEHRYGQDTIDPELTIDALERLAGRLRKAAEGRQRVLLATGHPGGLLDVHRATAVALRAAGCEIVVIPEELQTDEGYVMQFADVAVLEHGATLWHTHSGEPMRQILTALEREGRPLPDLVVADHGWAGYAARHGVDSVGYADCNDPALFLAEAEGTLQVAVPLDDHVRSPRHYDPMTAYLLDAAGLAADPATSADRGVPAA</sequence>
<dbReference type="STRING" id="1428628.WN71_022270"/>
<dbReference type="Proteomes" id="UP000034196">
    <property type="component" value="Unassembled WGS sequence"/>
</dbReference>
<keyword evidence="2" id="KW-1185">Reference proteome</keyword>
<evidence type="ECO:0000313" key="1">
    <source>
        <dbReference type="EMBL" id="OIJ65707.1"/>
    </source>
</evidence>
<dbReference type="OrthoDB" id="3511799at2"/>
<name>A0A1J4NTN8_9ACTN</name>
<dbReference type="Pfam" id="PF15698">
    <property type="entry name" value="Phosphatase"/>
    <property type="match status" value="1"/>
</dbReference>
<dbReference type="RefSeq" id="WP_046591171.1">
    <property type="nucleotide sequence ID" value="NZ_LAVA02000052.1"/>
</dbReference>
<reference evidence="1" key="1">
    <citation type="submission" date="2016-10" db="EMBL/GenBank/DDBJ databases">
        <title>Genome sequence of Streptomyces mangrovisoli MUSC 149.</title>
        <authorList>
            <person name="Lee L.-H."/>
            <person name="Ser H.-L."/>
        </authorList>
    </citation>
    <scope>NUCLEOTIDE SEQUENCE [LARGE SCALE GENOMIC DNA]</scope>
    <source>
        <strain evidence="1">MUSC 149</strain>
    </source>
</reference>
<comment type="caution">
    <text evidence="1">The sequence shown here is derived from an EMBL/GenBank/DDBJ whole genome shotgun (WGS) entry which is preliminary data.</text>
</comment>
<dbReference type="EMBL" id="LAVA02000052">
    <property type="protein sequence ID" value="OIJ65707.1"/>
    <property type="molecule type" value="Genomic_DNA"/>
</dbReference>
<organism evidence="1 2">
    <name type="scientific">Streptomyces mangrovisoli</name>
    <dbReference type="NCBI Taxonomy" id="1428628"/>
    <lineage>
        <taxon>Bacteria</taxon>
        <taxon>Bacillati</taxon>
        <taxon>Actinomycetota</taxon>
        <taxon>Actinomycetes</taxon>
        <taxon>Kitasatosporales</taxon>
        <taxon>Streptomycetaceae</taxon>
        <taxon>Streptomyces</taxon>
    </lineage>
</organism>
<proteinExistence type="predicted"/>
<dbReference type="InterPro" id="IPR031423">
    <property type="entry name" value="Phosphatase_SCO2771"/>
</dbReference>
<evidence type="ECO:0000313" key="2">
    <source>
        <dbReference type="Proteomes" id="UP000034196"/>
    </source>
</evidence>